<dbReference type="PIRSF" id="PIRSF002741">
    <property type="entry name" value="MppA"/>
    <property type="match status" value="1"/>
</dbReference>
<evidence type="ECO:0000313" key="5">
    <source>
        <dbReference type="EMBL" id="PWS34973.1"/>
    </source>
</evidence>
<dbReference type="AlphaFoldDB" id="A0A317F980"/>
<protein>
    <submittedName>
        <fullName evidence="5">ABC transporter substrate-binding protein</fullName>
    </submittedName>
</protein>
<dbReference type="GO" id="GO:1904680">
    <property type="term" value="F:peptide transmembrane transporter activity"/>
    <property type="evidence" value="ECO:0007669"/>
    <property type="project" value="TreeGrafter"/>
</dbReference>
<dbReference type="Gene3D" id="3.10.105.10">
    <property type="entry name" value="Dipeptide-binding Protein, Domain 3"/>
    <property type="match status" value="1"/>
</dbReference>
<dbReference type="SUPFAM" id="SSF53850">
    <property type="entry name" value="Periplasmic binding protein-like II"/>
    <property type="match status" value="1"/>
</dbReference>
<accession>A0A317F980</accession>
<evidence type="ECO:0000313" key="6">
    <source>
        <dbReference type="Proteomes" id="UP000245765"/>
    </source>
</evidence>
<evidence type="ECO:0000259" key="4">
    <source>
        <dbReference type="Pfam" id="PF00496"/>
    </source>
</evidence>
<dbReference type="GO" id="GO:0030288">
    <property type="term" value="C:outer membrane-bounded periplasmic space"/>
    <property type="evidence" value="ECO:0007669"/>
    <property type="project" value="UniProtKB-ARBA"/>
</dbReference>
<feature type="domain" description="Solute-binding protein family 5" evidence="4">
    <location>
        <begin position="89"/>
        <end position="440"/>
    </location>
</feature>
<dbReference type="Proteomes" id="UP000245765">
    <property type="component" value="Unassembled WGS sequence"/>
</dbReference>
<dbReference type="GO" id="GO:0015833">
    <property type="term" value="P:peptide transport"/>
    <property type="evidence" value="ECO:0007669"/>
    <property type="project" value="TreeGrafter"/>
</dbReference>
<dbReference type="InterPro" id="IPR039424">
    <property type="entry name" value="SBP_5"/>
</dbReference>
<dbReference type="Gene3D" id="3.40.190.10">
    <property type="entry name" value="Periplasmic binding protein-like II"/>
    <property type="match status" value="1"/>
</dbReference>
<comment type="similarity">
    <text evidence="2">Belongs to the bacterial solute-binding protein 5 family.</text>
</comment>
<evidence type="ECO:0000256" key="1">
    <source>
        <dbReference type="ARBA" id="ARBA00004418"/>
    </source>
</evidence>
<sequence>MGGARRAASRHGWEDSVMRSALLGLGVGLGLGLSLLAPPAAAQDAQRVLRVVPSADLSELDPTRGPNLVARIYQQMVFDTLFAFDKDLQPQPMMVESRSVSDDGLTYRFTLRPGLRFHDGSPVTTRDVVASIERWMGGTSIGGQLKARLASMQVVDERSFTLTLNQRFGLVEFLLAGPGAPIAAIMKEADARRPDNVPMTRPIGSGPFRFLADERREGNRAVFARNPDYAVRSEPTSGLAGARNVKVDRVEWVIMPDATTAANALATGEVDFLEAVGPDLAGFLRRRGMTVRRIAALPTYAFVRPNFQVPPFNDVRARQALALIIDQNEMMPAVAGGDGRWSVCHSFSVCGSVYGTEAGSEPYRRPDIARARQLLQEAGYRGEPLILLGTTTLAPINTMTQVLARRLQDAGVTVDVQMTDFPTMLQRMHAQDRPIGQGGYHLFTYYAIGTSWFHPLMNLSLDLRCGERNWAGYPCDQQGESLRQAFFAAPDDAARRAAFEAFQRRAWEYIPYIPAGQFDVFSGYRPNVTGIPDGAFIAYWNIEKR</sequence>
<dbReference type="PANTHER" id="PTHR30290">
    <property type="entry name" value="PERIPLASMIC BINDING COMPONENT OF ABC TRANSPORTER"/>
    <property type="match status" value="1"/>
</dbReference>
<comment type="caution">
    <text evidence="5">The sequence shown here is derived from an EMBL/GenBank/DDBJ whole genome shotgun (WGS) entry which is preliminary data.</text>
</comment>
<dbReference type="GO" id="GO:0043190">
    <property type="term" value="C:ATP-binding cassette (ABC) transporter complex"/>
    <property type="evidence" value="ECO:0007669"/>
    <property type="project" value="InterPro"/>
</dbReference>
<dbReference type="InterPro" id="IPR030678">
    <property type="entry name" value="Peptide/Ni-bd"/>
</dbReference>
<reference evidence="6" key="1">
    <citation type="submission" date="2018-05" db="EMBL/GenBank/DDBJ databases">
        <authorList>
            <person name="Du Z."/>
            <person name="Wang X."/>
        </authorList>
    </citation>
    <scope>NUCLEOTIDE SEQUENCE [LARGE SCALE GENOMIC DNA]</scope>
    <source>
        <strain evidence="6">CQN31</strain>
    </source>
</reference>
<name>A0A317F980_9PROT</name>
<dbReference type="Pfam" id="PF00496">
    <property type="entry name" value="SBP_bac_5"/>
    <property type="match status" value="1"/>
</dbReference>
<dbReference type="PANTHER" id="PTHR30290:SF38">
    <property type="entry name" value="D,D-DIPEPTIDE-BINDING PERIPLASMIC PROTEIN DDPA-RELATED"/>
    <property type="match status" value="1"/>
</dbReference>
<organism evidence="5 6">
    <name type="scientific">Falsiroseomonas bella</name>
    <dbReference type="NCBI Taxonomy" id="2184016"/>
    <lineage>
        <taxon>Bacteria</taxon>
        <taxon>Pseudomonadati</taxon>
        <taxon>Pseudomonadota</taxon>
        <taxon>Alphaproteobacteria</taxon>
        <taxon>Acetobacterales</taxon>
        <taxon>Roseomonadaceae</taxon>
        <taxon>Falsiroseomonas</taxon>
    </lineage>
</organism>
<dbReference type="EMBL" id="QGNA01000005">
    <property type="protein sequence ID" value="PWS34973.1"/>
    <property type="molecule type" value="Genomic_DNA"/>
</dbReference>
<comment type="subcellular location">
    <subcellularLocation>
        <location evidence="1">Periplasm</location>
    </subcellularLocation>
</comment>
<gene>
    <name evidence="5" type="ORF">DFH01_21795</name>
</gene>
<keyword evidence="6" id="KW-1185">Reference proteome</keyword>
<keyword evidence="3" id="KW-0732">Signal</keyword>
<evidence type="ECO:0000256" key="3">
    <source>
        <dbReference type="ARBA" id="ARBA00022729"/>
    </source>
</evidence>
<dbReference type="InterPro" id="IPR000914">
    <property type="entry name" value="SBP_5_dom"/>
</dbReference>
<dbReference type="CDD" id="cd08502">
    <property type="entry name" value="PBP2_NikA_DppA_OppA_like_16"/>
    <property type="match status" value="1"/>
</dbReference>
<proteinExistence type="inferred from homology"/>
<evidence type="ECO:0000256" key="2">
    <source>
        <dbReference type="ARBA" id="ARBA00005695"/>
    </source>
</evidence>